<dbReference type="Proteomes" id="UP000199520">
    <property type="component" value="Unassembled WGS sequence"/>
</dbReference>
<dbReference type="PANTHER" id="PTHR30036:SF7">
    <property type="entry name" value="ABC TRANSPORTER PERIPLASMIC-BINDING PROTEIN YPHF"/>
    <property type="match status" value="1"/>
</dbReference>
<dbReference type="InterPro" id="IPR000843">
    <property type="entry name" value="HTH_LacI"/>
</dbReference>
<dbReference type="STRING" id="1123291.SAMN04490355_102270"/>
<dbReference type="GO" id="GO:0003677">
    <property type="term" value="F:DNA binding"/>
    <property type="evidence" value="ECO:0007669"/>
    <property type="project" value="InterPro"/>
</dbReference>
<dbReference type="Gene3D" id="1.10.260.40">
    <property type="entry name" value="lambda repressor-like DNA-binding domains"/>
    <property type="match status" value="1"/>
</dbReference>
<evidence type="ECO:0000256" key="2">
    <source>
        <dbReference type="ARBA" id="ARBA00007639"/>
    </source>
</evidence>
<reference evidence="5" key="1">
    <citation type="submission" date="2016-10" db="EMBL/GenBank/DDBJ databases">
        <authorList>
            <person name="Varghese N."/>
            <person name="Submissions S."/>
        </authorList>
    </citation>
    <scope>NUCLEOTIDE SEQUENCE [LARGE SCALE GENOMIC DNA]</scope>
    <source>
        <strain evidence="5">DSM 13327</strain>
    </source>
</reference>
<dbReference type="InterPro" id="IPR025997">
    <property type="entry name" value="SBP_2_dom"/>
</dbReference>
<dbReference type="InterPro" id="IPR010982">
    <property type="entry name" value="Lambda_DNA-bd_dom_sf"/>
</dbReference>
<proteinExistence type="inferred from homology"/>
<sequence length="339" mass="38111">MRVTIKSVAEAANVSRGTVDKVLNDRLGVSDEVRERVRNVAKELGYTVNLVGKALAFQKNPIKIGVIILDKKDELFNEIHKGVQLARDEWKDSSIIIECCVMQKVDVNEQLKYIKELEQKNIRALALSPLDEEAVTNELNRLSKKNIKIVTFNTDVSGINKMCFIGQDLKKSGRVAGQLFGDLLPTGGEVAIITGPAKIKALRERKAGFEEVIFAEYPAIRIVDTIELANVTSSYAKTVELLTAYPNLNGIFMTGRGIGGVGKAIQKLNKKNVKFICFDLLPETIQLIKDKTIDFTITQEPLMQGYLPIKILFEYFFLSKIPKKEYLYTKLEIKIRENI</sequence>
<name>A0A1I4L6F2_9FIRM</name>
<dbReference type="InterPro" id="IPR028082">
    <property type="entry name" value="Peripla_BP_I"/>
</dbReference>
<dbReference type="InterPro" id="IPR050555">
    <property type="entry name" value="Bact_Solute-Bind_Prot2"/>
</dbReference>
<dbReference type="GO" id="GO:0030246">
    <property type="term" value="F:carbohydrate binding"/>
    <property type="evidence" value="ECO:0007669"/>
    <property type="project" value="TreeGrafter"/>
</dbReference>
<evidence type="ECO:0000256" key="1">
    <source>
        <dbReference type="ARBA" id="ARBA00004196"/>
    </source>
</evidence>
<dbReference type="PROSITE" id="PS50932">
    <property type="entry name" value="HTH_LACI_2"/>
    <property type="match status" value="1"/>
</dbReference>
<protein>
    <submittedName>
        <fullName evidence="4">LacI family transcriptional regulator</fullName>
    </submittedName>
</protein>
<evidence type="ECO:0000313" key="4">
    <source>
        <dbReference type="EMBL" id="SFL86449.1"/>
    </source>
</evidence>
<evidence type="ECO:0000259" key="3">
    <source>
        <dbReference type="PROSITE" id="PS50932"/>
    </source>
</evidence>
<dbReference type="CDD" id="cd01392">
    <property type="entry name" value="HTH_LacI"/>
    <property type="match status" value="1"/>
</dbReference>
<organism evidence="4 5">
    <name type="scientific">Pelosinus propionicus DSM 13327</name>
    <dbReference type="NCBI Taxonomy" id="1123291"/>
    <lineage>
        <taxon>Bacteria</taxon>
        <taxon>Bacillati</taxon>
        <taxon>Bacillota</taxon>
        <taxon>Negativicutes</taxon>
        <taxon>Selenomonadales</taxon>
        <taxon>Sporomusaceae</taxon>
        <taxon>Pelosinus</taxon>
    </lineage>
</organism>
<gene>
    <name evidence="4" type="ORF">SAMN04490355_102270</name>
</gene>
<dbReference type="GO" id="GO:0006355">
    <property type="term" value="P:regulation of DNA-templated transcription"/>
    <property type="evidence" value="ECO:0007669"/>
    <property type="project" value="InterPro"/>
</dbReference>
<dbReference type="OrthoDB" id="569491at2"/>
<evidence type="ECO:0000313" key="5">
    <source>
        <dbReference type="Proteomes" id="UP000199520"/>
    </source>
</evidence>
<comment type="similarity">
    <text evidence="2">Belongs to the bacterial solute-binding protein 2 family.</text>
</comment>
<keyword evidence="5" id="KW-1185">Reference proteome</keyword>
<dbReference type="GO" id="GO:0030288">
    <property type="term" value="C:outer membrane-bounded periplasmic space"/>
    <property type="evidence" value="ECO:0007669"/>
    <property type="project" value="TreeGrafter"/>
</dbReference>
<dbReference type="PANTHER" id="PTHR30036">
    <property type="entry name" value="D-XYLOSE-BINDING PERIPLASMIC PROTEIN"/>
    <property type="match status" value="1"/>
</dbReference>
<dbReference type="Gene3D" id="3.40.50.2300">
    <property type="match status" value="2"/>
</dbReference>
<accession>A0A1I4L6F2</accession>
<comment type="subcellular location">
    <subcellularLocation>
        <location evidence="1">Cell envelope</location>
    </subcellularLocation>
</comment>
<dbReference type="RefSeq" id="WP_090937947.1">
    <property type="nucleotide sequence ID" value="NZ_FOTS01000022.1"/>
</dbReference>
<dbReference type="EMBL" id="FOTS01000022">
    <property type="protein sequence ID" value="SFL86449.1"/>
    <property type="molecule type" value="Genomic_DNA"/>
</dbReference>
<dbReference type="SUPFAM" id="SSF53822">
    <property type="entry name" value="Periplasmic binding protein-like I"/>
    <property type="match status" value="1"/>
</dbReference>
<dbReference type="CDD" id="cd06307">
    <property type="entry name" value="PBP1_sugar_binding"/>
    <property type="match status" value="1"/>
</dbReference>
<dbReference type="Pfam" id="PF00356">
    <property type="entry name" value="LacI"/>
    <property type="match status" value="1"/>
</dbReference>
<dbReference type="AlphaFoldDB" id="A0A1I4L6F2"/>
<dbReference type="SMART" id="SM00354">
    <property type="entry name" value="HTH_LACI"/>
    <property type="match status" value="1"/>
</dbReference>
<dbReference type="Pfam" id="PF13407">
    <property type="entry name" value="Peripla_BP_4"/>
    <property type="match status" value="1"/>
</dbReference>
<dbReference type="SUPFAM" id="SSF47413">
    <property type="entry name" value="lambda repressor-like DNA-binding domains"/>
    <property type="match status" value="1"/>
</dbReference>
<feature type="domain" description="HTH lacI-type" evidence="3">
    <location>
        <begin position="3"/>
        <end position="57"/>
    </location>
</feature>